<organism evidence="2 3">
    <name type="scientific">Nakamurella alba</name>
    <dbReference type="NCBI Taxonomy" id="2665158"/>
    <lineage>
        <taxon>Bacteria</taxon>
        <taxon>Bacillati</taxon>
        <taxon>Actinomycetota</taxon>
        <taxon>Actinomycetes</taxon>
        <taxon>Nakamurellales</taxon>
        <taxon>Nakamurellaceae</taxon>
        <taxon>Nakamurella</taxon>
    </lineage>
</organism>
<dbReference type="Proteomes" id="UP000460221">
    <property type="component" value="Unassembled WGS sequence"/>
</dbReference>
<gene>
    <name evidence="2" type="ORF">GIS00_23925</name>
</gene>
<feature type="transmembrane region" description="Helical" evidence="1">
    <location>
        <begin position="12"/>
        <end position="38"/>
    </location>
</feature>
<evidence type="ECO:0000313" key="2">
    <source>
        <dbReference type="EMBL" id="MTD16988.1"/>
    </source>
</evidence>
<keyword evidence="3" id="KW-1185">Reference proteome</keyword>
<proteinExistence type="predicted"/>
<comment type="caution">
    <text evidence="2">The sequence shown here is derived from an EMBL/GenBank/DDBJ whole genome shotgun (WGS) entry which is preliminary data.</text>
</comment>
<dbReference type="AlphaFoldDB" id="A0A7K1FS73"/>
<sequence>MSRVKNRRKAAPLAKAGMILFALGVVAIFADMILFAAGSRDLPLWLNLGAMLAPVGLGLGLLGVVLEARKGSRRTPA</sequence>
<accession>A0A7K1FS73</accession>
<reference evidence="2 3" key="1">
    <citation type="submission" date="2019-11" db="EMBL/GenBank/DDBJ databases">
        <authorList>
            <person name="Jiang L.-Q."/>
        </authorList>
    </citation>
    <scope>NUCLEOTIDE SEQUENCE [LARGE SCALE GENOMIC DNA]</scope>
    <source>
        <strain evidence="2 3">YIM 132087</strain>
    </source>
</reference>
<evidence type="ECO:0000313" key="3">
    <source>
        <dbReference type="Proteomes" id="UP000460221"/>
    </source>
</evidence>
<dbReference type="EMBL" id="WLYK01000012">
    <property type="protein sequence ID" value="MTD16988.1"/>
    <property type="molecule type" value="Genomic_DNA"/>
</dbReference>
<keyword evidence="1" id="KW-1133">Transmembrane helix</keyword>
<feature type="transmembrane region" description="Helical" evidence="1">
    <location>
        <begin position="44"/>
        <end position="66"/>
    </location>
</feature>
<keyword evidence="1" id="KW-0812">Transmembrane</keyword>
<name>A0A7K1FS73_9ACTN</name>
<keyword evidence="1" id="KW-0472">Membrane</keyword>
<protein>
    <submittedName>
        <fullName evidence="2">Uncharacterized protein</fullName>
    </submittedName>
</protein>
<evidence type="ECO:0000256" key="1">
    <source>
        <dbReference type="SAM" id="Phobius"/>
    </source>
</evidence>